<evidence type="ECO:0000256" key="1">
    <source>
        <dbReference type="SAM" id="MobiDB-lite"/>
    </source>
</evidence>
<proteinExistence type="predicted"/>
<keyword evidence="2" id="KW-1185">Reference proteome</keyword>
<accession>A0A915KJ53</accession>
<evidence type="ECO:0000313" key="2">
    <source>
        <dbReference type="Proteomes" id="UP000887565"/>
    </source>
</evidence>
<dbReference type="Proteomes" id="UP000887565">
    <property type="component" value="Unplaced"/>
</dbReference>
<sequence>MQAILCLYSIPEYIFLKMEHQCMLDDNITLFVVVEAIKHQATTVKCKRVHDDDDDRRTIDNSGSKLADITTKIAEEDGDHTKSNEEEGSKATKIVKEGSDSTKSIEEGRYKHSKIMQPSGRIPQDQERFWPQERAPEMSTQELPTQLRQLKGTVEALFDIIGNASTEDNKREAD</sequence>
<evidence type="ECO:0000313" key="3">
    <source>
        <dbReference type="WBParaSite" id="nRc.2.0.1.t38436-RA"/>
    </source>
</evidence>
<feature type="region of interest" description="Disordered" evidence="1">
    <location>
        <begin position="72"/>
        <end position="110"/>
    </location>
</feature>
<reference evidence="3" key="1">
    <citation type="submission" date="2022-11" db="UniProtKB">
        <authorList>
            <consortium name="WormBaseParasite"/>
        </authorList>
    </citation>
    <scope>IDENTIFICATION</scope>
</reference>
<organism evidence="2 3">
    <name type="scientific">Romanomermis culicivorax</name>
    <name type="common">Nematode worm</name>
    <dbReference type="NCBI Taxonomy" id="13658"/>
    <lineage>
        <taxon>Eukaryota</taxon>
        <taxon>Metazoa</taxon>
        <taxon>Ecdysozoa</taxon>
        <taxon>Nematoda</taxon>
        <taxon>Enoplea</taxon>
        <taxon>Dorylaimia</taxon>
        <taxon>Mermithida</taxon>
        <taxon>Mermithoidea</taxon>
        <taxon>Mermithidae</taxon>
        <taxon>Romanomermis</taxon>
    </lineage>
</organism>
<feature type="compositionally biased region" description="Basic and acidic residues" evidence="1">
    <location>
        <begin position="73"/>
        <end position="110"/>
    </location>
</feature>
<dbReference type="WBParaSite" id="nRc.2.0.1.t38436-RA">
    <property type="protein sequence ID" value="nRc.2.0.1.t38436-RA"/>
    <property type="gene ID" value="nRc.2.0.1.g38436"/>
</dbReference>
<protein>
    <submittedName>
        <fullName evidence="3">Uncharacterized protein</fullName>
    </submittedName>
</protein>
<dbReference type="AlphaFoldDB" id="A0A915KJ53"/>
<name>A0A915KJ53_ROMCU</name>